<reference evidence="3" key="1">
    <citation type="journal article" date="2020" name="Stud. Mycol.">
        <title>101 Dothideomycetes genomes: A test case for predicting lifestyles and emergence of pathogens.</title>
        <authorList>
            <person name="Haridas S."/>
            <person name="Albert R."/>
            <person name="Binder M."/>
            <person name="Bloem J."/>
            <person name="LaButti K."/>
            <person name="Salamov A."/>
            <person name="Andreopoulos B."/>
            <person name="Baker S."/>
            <person name="Barry K."/>
            <person name="Bills G."/>
            <person name="Bluhm B."/>
            <person name="Cannon C."/>
            <person name="Castanera R."/>
            <person name="Culley D."/>
            <person name="Daum C."/>
            <person name="Ezra D."/>
            <person name="Gonzalez J."/>
            <person name="Henrissat B."/>
            <person name="Kuo A."/>
            <person name="Liang C."/>
            <person name="Lipzen A."/>
            <person name="Lutzoni F."/>
            <person name="Magnuson J."/>
            <person name="Mondo S."/>
            <person name="Nolan M."/>
            <person name="Ohm R."/>
            <person name="Pangilinan J."/>
            <person name="Park H.-J."/>
            <person name="Ramirez L."/>
            <person name="Alfaro M."/>
            <person name="Sun H."/>
            <person name="Tritt A."/>
            <person name="Yoshinaga Y."/>
            <person name="Zwiers L.-H."/>
            <person name="Turgeon B."/>
            <person name="Goodwin S."/>
            <person name="Spatafora J."/>
            <person name="Crous P."/>
            <person name="Grigoriev I."/>
        </authorList>
    </citation>
    <scope>NUCLEOTIDE SEQUENCE [LARGE SCALE GENOMIC DNA]</scope>
    <source>
        <strain evidence="3">CBS 304.66</strain>
    </source>
</reference>
<feature type="region of interest" description="Disordered" evidence="1">
    <location>
        <begin position="14"/>
        <end position="40"/>
    </location>
</feature>
<accession>A0A9P4KI58</accession>
<protein>
    <submittedName>
        <fullName evidence="2">Uncharacterized protein</fullName>
    </submittedName>
</protein>
<evidence type="ECO:0000313" key="3">
    <source>
        <dbReference type="Proteomes" id="UP000800093"/>
    </source>
</evidence>
<evidence type="ECO:0000313" key="2">
    <source>
        <dbReference type="EMBL" id="KAF2268293.1"/>
    </source>
</evidence>
<gene>
    <name evidence="2" type="ORF">CC78DRAFT_19371</name>
</gene>
<feature type="compositionally biased region" description="Basic and acidic residues" evidence="1">
    <location>
        <begin position="331"/>
        <end position="355"/>
    </location>
</feature>
<keyword evidence="3" id="KW-1185">Reference proteome</keyword>
<comment type="caution">
    <text evidence="2">The sequence shown here is derived from an EMBL/GenBank/DDBJ whole genome shotgun (WGS) entry which is preliminary data.</text>
</comment>
<dbReference type="EMBL" id="ML986587">
    <property type="protein sequence ID" value="KAF2268293.1"/>
    <property type="molecule type" value="Genomic_DNA"/>
</dbReference>
<feature type="region of interest" description="Disordered" evidence="1">
    <location>
        <begin position="397"/>
        <end position="450"/>
    </location>
</feature>
<dbReference type="Proteomes" id="UP000800093">
    <property type="component" value="Unassembled WGS sequence"/>
</dbReference>
<proteinExistence type="predicted"/>
<feature type="region of interest" description="Disordered" evidence="1">
    <location>
        <begin position="317"/>
        <end position="379"/>
    </location>
</feature>
<sequence length="450" mass="51262">MSLWLRRLRGTSGETAYPSPTKPVHRIPTLPTEPKDPNFPKRRFQVHQKCLYERTLPGDAFISAHVNRLQHGYYETDALHDPALDNVYLVSIHFVFHPKDHRAHRFKSAVIQVSLHGDPYLAGDTRTASCGPSPSNPRILKHAPELLYGSVSPENLQWNFSLSSSLGVSQTPLSATLNPSGAVTRSYKVYDMMSIQGSIRSIPSPLSPEYDSEDAMAVWTVQENLLQRSGLPREFDFVLLVHKPDHVENMYLSVDVDSVVDAWFGQYPQWYMNLSKYRPSQDYLLDFKTDIGQKFLPARSERGFNFAELPRPLDEYMTMPGTVYPTNDTSSKPDKSELEKHKSFEHSIKPGEARPRQQHLTAPTRDQIGPNEHYQSSRQSWMPETVNVRVMLEHSSPFRRYSGSPHSSEPLRQPSLRRTRPHSGLKEYSAQQAHQEIAHRTPNGDLRGAV</sequence>
<dbReference type="AlphaFoldDB" id="A0A9P4KI58"/>
<dbReference type="OrthoDB" id="4497018at2759"/>
<name>A0A9P4KI58_9PLEO</name>
<organism evidence="2 3">
    <name type="scientific">Lojkania enalia</name>
    <dbReference type="NCBI Taxonomy" id="147567"/>
    <lineage>
        <taxon>Eukaryota</taxon>
        <taxon>Fungi</taxon>
        <taxon>Dikarya</taxon>
        <taxon>Ascomycota</taxon>
        <taxon>Pezizomycotina</taxon>
        <taxon>Dothideomycetes</taxon>
        <taxon>Pleosporomycetidae</taxon>
        <taxon>Pleosporales</taxon>
        <taxon>Pleosporales incertae sedis</taxon>
        <taxon>Lojkania</taxon>
    </lineage>
</organism>
<evidence type="ECO:0000256" key="1">
    <source>
        <dbReference type="SAM" id="MobiDB-lite"/>
    </source>
</evidence>